<dbReference type="PANTHER" id="PTHR19271">
    <property type="entry name" value="CYTOCHROME B"/>
    <property type="match status" value="1"/>
</dbReference>
<keyword evidence="14 19" id="KW-0496">Mitochondrion</keyword>
<dbReference type="InterPro" id="IPR027387">
    <property type="entry name" value="Cytb/b6-like_sf"/>
</dbReference>
<dbReference type="Gene3D" id="1.20.810.10">
    <property type="entry name" value="Cytochrome Bc1 Complex, Chain C"/>
    <property type="match status" value="1"/>
</dbReference>
<geneLocation type="mitochondrion" evidence="22"/>
<feature type="transmembrane region" description="Helical" evidence="19">
    <location>
        <begin position="27"/>
        <end position="54"/>
    </location>
</feature>
<dbReference type="GO" id="GO:0008121">
    <property type="term" value="F:quinol-cytochrome-c reductase activity"/>
    <property type="evidence" value="ECO:0007669"/>
    <property type="project" value="InterPro"/>
</dbReference>
<gene>
    <name evidence="22" type="primary">CYTB</name>
</gene>
<dbReference type="PANTHER" id="PTHR19271:SF16">
    <property type="entry name" value="CYTOCHROME B"/>
    <property type="match status" value="1"/>
</dbReference>
<evidence type="ECO:0000313" key="22">
    <source>
        <dbReference type="EMBL" id="QAU54081.1"/>
    </source>
</evidence>
<evidence type="ECO:0000256" key="3">
    <source>
        <dbReference type="ARBA" id="ARBA00013531"/>
    </source>
</evidence>
<protein>
    <recommendedName>
        <fullName evidence="3 19">Cytochrome b</fullName>
    </recommendedName>
</protein>
<evidence type="ECO:0000256" key="15">
    <source>
        <dbReference type="ARBA" id="ARBA00023136"/>
    </source>
</evidence>
<dbReference type="PROSITE" id="PS51002">
    <property type="entry name" value="CYTB_NTER"/>
    <property type="match status" value="1"/>
</dbReference>
<comment type="cofactor">
    <cofactor evidence="19">
        <name>heme b</name>
        <dbReference type="ChEBI" id="CHEBI:60344"/>
    </cofactor>
    <text evidence="19">Binds 2 heme groups non-covalently.</text>
</comment>
<feature type="transmembrane region" description="Helical" evidence="19">
    <location>
        <begin position="286"/>
        <end position="306"/>
    </location>
</feature>
<comment type="similarity">
    <text evidence="16 19">Belongs to the cytochrome b family.</text>
</comment>
<dbReference type="CDD" id="cd00290">
    <property type="entry name" value="cytochrome_b_C"/>
    <property type="match status" value="1"/>
</dbReference>
<evidence type="ECO:0000256" key="13">
    <source>
        <dbReference type="ARBA" id="ARBA00023075"/>
    </source>
</evidence>
<evidence type="ECO:0000259" key="21">
    <source>
        <dbReference type="PROSITE" id="PS51003"/>
    </source>
</evidence>
<feature type="transmembrane region" description="Helical" evidence="19">
    <location>
        <begin position="350"/>
        <end position="370"/>
    </location>
</feature>
<evidence type="ECO:0000256" key="10">
    <source>
        <dbReference type="ARBA" id="ARBA00022982"/>
    </source>
</evidence>
<keyword evidence="10 19" id="KW-0249">Electron transport</keyword>
<reference evidence="22" key="1">
    <citation type="journal article" date="2018" name="Mol. Phylogenet. Evol.">
        <title>New patellogastropod mitogenomes help counteracting long-branch attraction in the deep phylogeny of gastropod mollusks.</title>
        <authorList>
            <person name="Uribe J.E."/>
            <person name="Irisarri I."/>
            <person name="Templado J."/>
            <person name="Zardoya R."/>
        </authorList>
    </citation>
    <scope>NUCLEOTIDE SEQUENCE</scope>
</reference>
<dbReference type="Pfam" id="PF00032">
    <property type="entry name" value="Cytochrom_B_C"/>
    <property type="match status" value="1"/>
</dbReference>
<feature type="transmembrane region" description="Helical" evidence="19">
    <location>
        <begin position="227"/>
        <end position="248"/>
    </location>
</feature>
<dbReference type="EMBL" id="MH916653">
    <property type="protein sequence ID" value="QAU54081.1"/>
    <property type="molecule type" value="Genomic_DNA"/>
</dbReference>
<feature type="transmembrane region" description="Helical" evidence="19">
    <location>
        <begin position="321"/>
        <end position="338"/>
    </location>
</feature>
<evidence type="ECO:0000256" key="12">
    <source>
        <dbReference type="ARBA" id="ARBA00023004"/>
    </source>
</evidence>
<feature type="transmembrane region" description="Helical" evidence="19">
    <location>
        <begin position="260"/>
        <end position="279"/>
    </location>
</feature>
<feature type="transmembrane region" description="Helical" evidence="19">
    <location>
        <begin position="75"/>
        <end position="96"/>
    </location>
</feature>
<feature type="binding site" description="axial binding residue" evidence="18">
    <location>
        <position position="194"/>
    </location>
    <ligand>
        <name>heme b</name>
        <dbReference type="ChEBI" id="CHEBI:60344"/>
        <label>b566</label>
    </ligand>
    <ligandPart>
        <name>Fe</name>
        <dbReference type="ChEBI" id="CHEBI:18248"/>
    </ligandPart>
</feature>
<evidence type="ECO:0000256" key="14">
    <source>
        <dbReference type="ARBA" id="ARBA00023128"/>
    </source>
</evidence>
<accession>A0A481MVK6</accession>
<dbReference type="FunFam" id="1.20.810.10:FF:000002">
    <property type="entry name" value="Cytochrome b"/>
    <property type="match status" value="1"/>
</dbReference>
<evidence type="ECO:0000256" key="9">
    <source>
        <dbReference type="ARBA" id="ARBA00022792"/>
    </source>
</evidence>
<dbReference type="InterPro" id="IPR016174">
    <property type="entry name" value="Di-haem_cyt_TM"/>
</dbReference>
<dbReference type="InterPro" id="IPR030689">
    <property type="entry name" value="Cytochrome_b"/>
</dbReference>
<keyword evidence="7 19" id="KW-0812">Transmembrane</keyword>
<keyword evidence="5 18" id="KW-0349">Heme</keyword>
<dbReference type="PIRSF" id="PIRSF038885">
    <property type="entry name" value="COB"/>
    <property type="match status" value="1"/>
</dbReference>
<evidence type="ECO:0000256" key="1">
    <source>
        <dbReference type="ARBA" id="ARBA00002566"/>
    </source>
</evidence>
<dbReference type="PROSITE" id="PS51003">
    <property type="entry name" value="CYTB_CTER"/>
    <property type="match status" value="1"/>
</dbReference>
<keyword evidence="11 19" id="KW-1133">Transmembrane helix</keyword>
<evidence type="ECO:0000256" key="11">
    <source>
        <dbReference type="ARBA" id="ARBA00022989"/>
    </source>
</evidence>
<keyword evidence="6 19" id="KW-0679">Respiratory chain</keyword>
<dbReference type="InterPro" id="IPR048259">
    <property type="entry name" value="Cytochrome_b_N_euk/bac"/>
</dbReference>
<comment type="subcellular location">
    <subcellularLocation>
        <location evidence="2">Mitochondrion inner membrane</location>
        <topology evidence="2">Multi-pass membrane protein</topology>
    </subcellularLocation>
</comment>
<proteinExistence type="inferred from homology"/>
<feature type="domain" description="Cytochrome b/b6 C-terminal region profile" evidence="21">
    <location>
        <begin position="208"/>
        <end position="376"/>
    </location>
</feature>
<evidence type="ECO:0000256" key="7">
    <source>
        <dbReference type="ARBA" id="ARBA00022692"/>
    </source>
</evidence>
<dbReference type="GO" id="GO:0006122">
    <property type="term" value="P:mitochondrial electron transport, ubiquinol to cytochrome c"/>
    <property type="evidence" value="ECO:0007669"/>
    <property type="project" value="TreeGrafter"/>
</dbReference>
<feature type="binding site" evidence="17">
    <location>
        <position position="199"/>
    </location>
    <ligand>
        <name>a ubiquinone</name>
        <dbReference type="ChEBI" id="CHEBI:16389"/>
    </ligand>
</feature>
<dbReference type="GO" id="GO:0005743">
    <property type="term" value="C:mitochondrial inner membrane"/>
    <property type="evidence" value="ECO:0007669"/>
    <property type="project" value="UniProtKB-SubCell"/>
</dbReference>
<keyword evidence="8 18" id="KW-0479">Metal-binding</keyword>
<evidence type="ECO:0000256" key="5">
    <source>
        <dbReference type="ARBA" id="ARBA00022617"/>
    </source>
</evidence>
<comment type="cofactor">
    <cofactor evidence="18">
        <name>heme</name>
        <dbReference type="ChEBI" id="CHEBI:30413"/>
    </cofactor>
    <text evidence="18">Binds 2 heme groups non-covalently.</text>
</comment>
<feature type="binding site" description="axial binding residue" evidence="18">
    <location>
        <position position="81"/>
    </location>
    <ligand>
        <name>heme b</name>
        <dbReference type="ChEBI" id="CHEBI:60344"/>
        <label>b562</label>
    </ligand>
    <ligandPart>
        <name>Fe</name>
        <dbReference type="ChEBI" id="CHEBI:18248"/>
    </ligandPart>
</feature>
<feature type="binding site" description="axial binding residue" evidence="18">
    <location>
        <position position="180"/>
    </location>
    <ligand>
        <name>heme b</name>
        <dbReference type="ChEBI" id="CHEBI:60344"/>
        <label>b562</label>
    </ligand>
    <ligandPart>
        <name>Fe</name>
        <dbReference type="ChEBI" id="CHEBI:18248"/>
    </ligandPart>
</feature>
<feature type="domain" description="Cytochrome b/b6 N-terminal region profile" evidence="20">
    <location>
        <begin position="1"/>
        <end position="207"/>
    </location>
</feature>
<keyword evidence="4 19" id="KW-0813">Transport</keyword>
<evidence type="ECO:0000256" key="19">
    <source>
        <dbReference type="RuleBase" id="RU362117"/>
    </source>
</evidence>
<evidence type="ECO:0000256" key="18">
    <source>
        <dbReference type="PIRSR" id="PIRSR038885-2"/>
    </source>
</evidence>
<keyword evidence="15 19" id="KW-0472">Membrane</keyword>
<evidence type="ECO:0000256" key="6">
    <source>
        <dbReference type="ARBA" id="ARBA00022660"/>
    </source>
</evidence>
<dbReference type="GO" id="GO:0046872">
    <property type="term" value="F:metal ion binding"/>
    <property type="evidence" value="ECO:0007669"/>
    <property type="project" value="UniProtKB-UniRule"/>
</dbReference>
<dbReference type="SUPFAM" id="SSF81342">
    <property type="entry name" value="Transmembrane di-heme cytochromes"/>
    <property type="match status" value="1"/>
</dbReference>
<feature type="transmembrane region" description="Helical" evidence="19">
    <location>
        <begin position="108"/>
        <end position="131"/>
    </location>
</feature>
<sequence>MRRKTHPILKGVNSSLYDLPAPSNLSAWWNFGSLLGFCLLIQISTGLFLSMHYIGHIEMAFDSVVHIVRDVKYGWLIRAVHANGASWFFICLYLHIGRGLYYGSYLYTATWNIGVILLLLTMATAFLGYVLPWGQMSFWGATVITNLLSAIPYIGHMLVNWIWGGFAVDAPTLTRFFALHFLLPFIISALAIIHLIFLHETGSNNPLGVTSDCDKIPFHPYYTTKDLFGAMVFLFLFSAIMLLTPQMFTDPENYIPANPLLTPIHIQPEWYFLFAYAILRSIPNKLGGVMALLFSILILFICPLTHTGTFRSMAFYPMNQFLLWWLIMAVLVLTWIGARPVESPFEGIGQIFTVLYFLYFAISPLIMKLWDKALNI</sequence>
<dbReference type="InterPro" id="IPR005798">
    <property type="entry name" value="Cyt_b/b6_C"/>
</dbReference>
<keyword evidence="13" id="KW-0830">Ubiquinone</keyword>
<dbReference type="AlphaFoldDB" id="A0A481MVK6"/>
<evidence type="ECO:0000256" key="4">
    <source>
        <dbReference type="ARBA" id="ARBA00022448"/>
    </source>
</evidence>
<keyword evidence="9" id="KW-0999">Mitochondrion inner membrane</keyword>
<dbReference type="Pfam" id="PF00033">
    <property type="entry name" value="Cytochrome_B"/>
    <property type="match status" value="1"/>
</dbReference>
<dbReference type="InterPro" id="IPR005797">
    <property type="entry name" value="Cyt_b/b6_N"/>
</dbReference>
<evidence type="ECO:0000256" key="16">
    <source>
        <dbReference type="ARBA" id="ARBA00061233"/>
    </source>
</evidence>
<feature type="binding site" description="axial binding residue" evidence="18">
    <location>
        <position position="95"/>
    </location>
    <ligand>
        <name>heme b</name>
        <dbReference type="ChEBI" id="CHEBI:60344"/>
        <label>b566</label>
    </ligand>
    <ligandPart>
        <name>Fe</name>
        <dbReference type="ChEBI" id="CHEBI:18248"/>
    </ligandPart>
</feature>
<evidence type="ECO:0000256" key="8">
    <source>
        <dbReference type="ARBA" id="ARBA00022723"/>
    </source>
</evidence>
<dbReference type="CDD" id="cd00284">
    <property type="entry name" value="Cytochrome_b_N"/>
    <property type="match status" value="1"/>
</dbReference>
<feature type="transmembrane region" description="Helical" evidence="19">
    <location>
        <begin position="143"/>
        <end position="164"/>
    </location>
</feature>
<name>A0A481MVK6_PATVU</name>
<evidence type="ECO:0000256" key="17">
    <source>
        <dbReference type="PIRSR" id="PIRSR038885-1"/>
    </source>
</evidence>
<dbReference type="SUPFAM" id="SSF81648">
    <property type="entry name" value="a domain/subunit of cytochrome bc1 complex (Ubiquinol-cytochrome c reductase)"/>
    <property type="match status" value="1"/>
</dbReference>
<dbReference type="GO" id="GO:0045275">
    <property type="term" value="C:respiratory chain complex III"/>
    <property type="evidence" value="ECO:0007669"/>
    <property type="project" value="InterPro"/>
</dbReference>
<dbReference type="InterPro" id="IPR036150">
    <property type="entry name" value="Cyt_b/b6_C_sf"/>
</dbReference>
<evidence type="ECO:0000256" key="2">
    <source>
        <dbReference type="ARBA" id="ARBA00004448"/>
    </source>
</evidence>
<dbReference type="InterPro" id="IPR048260">
    <property type="entry name" value="Cytochrome_b_C_euk/bac"/>
</dbReference>
<dbReference type="GO" id="GO:0016491">
    <property type="term" value="F:oxidoreductase activity"/>
    <property type="evidence" value="ECO:0007669"/>
    <property type="project" value="UniProtKB-UniRule"/>
</dbReference>
<evidence type="ECO:0000259" key="20">
    <source>
        <dbReference type="PROSITE" id="PS51002"/>
    </source>
</evidence>
<comment type="function">
    <text evidence="1 19">Component of the ubiquinol-cytochrome c reductase complex (complex III or cytochrome b-c1 complex) that is part of the mitochondrial respiratory chain. The b-c1 complex mediates electron transfer from ubiquinol to cytochrome c. Contributes to the generation of a proton gradient across the mitochondrial membrane that is then used for ATP synthesis.</text>
</comment>
<organism evidence="22">
    <name type="scientific">Patella vulgata</name>
    <name type="common">Common limpet</name>
    <dbReference type="NCBI Taxonomy" id="6465"/>
    <lineage>
        <taxon>Eukaryota</taxon>
        <taxon>Metazoa</taxon>
        <taxon>Spiralia</taxon>
        <taxon>Lophotrochozoa</taxon>
        <taxon>Mollusca</taxon>
        <taxon>Gastropoda</taxon>
        <taxon>Patellogastropoda</taxon>
        <taxon>Patelloidea</taxon>
        <taxon>Patellidae</taxon>
        <taxon>Patella</taxon>
    </lineage>
</organism>
<feature type="transmembrane region" description="Helical" evidence="19">
    <location>
        <begin position="176"/>
        <end position="198"/>
    </location>
</feature>
<keyword evidence="12 18" id="KW-0408">Iron</keyword>